<dbReference type="InterPro" id="IPR029062">
    <property type="entry name" value="Class_I_gatase-like"/>
</dbReference>
<dbReference type="EC" id="6.3.5.3" evidence="2"/>
<evidence type="ECO:0000313" key="3">
    <source>
        <dbReference type="Proteomes" id="UP001171751"/>
    </source>
</evidence>
<dbReference type="Gene3D" id="3.30.1330.10">
    <property type="entry name" value="PurM-like, N-terminal domain"/>
    <property type="match status" value="1"/>
</dbReference>
<accession>A0AA43UCW2</accession>
<dbReference type="PANTHER" id="PTHR10099">
    <property type="entry name" value="PHOSPHORIBOSYLFORMYLGLYCINAMIDINE SYNTHASE"/>
    <property type="match status" value="1"/>
</dbReference>
<dbReference type="CDD" id="cd02204">
    <property type="entry name" value="PurL_repeat2"/>
    <property type="match status" value="1"/>
</dbReference>
<dbReference type="InterPro" id="IPR010918">
    <property type="entry name" value="PurM-like_C_dom"/>
</dbReference>
<protein>
    <submittedName>
        <fullName evidence="2">Phosphoribosylformylglycinamidine synthase subunit PurQ</fullName>
        <ecNumber evidence="2">6.3.5.3</ecNumber>
    </submittedName>
</protein>
<dbReference type="SUPFAM" id="SSF55326">
    <property type="entry name" value="PurM N-terminal domain-like"/>
    <property type="match status" value="1"/>
</dbReference>
<dbReference type="EMBL" id="JAUNQW010000019">
    <property type="protein sequence ID" value="MDO5457657.1"/>
    <property type="molecule type" value="Genomic_DNA"/>
</dbReference>
<dbReference type="Gene3D" id="3.90.650.10">
    <property type="entry name" value="PurM-like C-terminal domain"/>
    <property type="match status" value="2"/>
</dbReference>
<dbReference type="GO" id="GO:0004642">
    <property type="term" value="F:phosphoribosylformylglycinamidine synthase activity"/>
    <property type="evidence" value="ECO:0007669"/>
    <property type="project" value="UniProtKB-EC"/>
</dbReference>
<dbReference type="GO" id="GO:0006164">
    <property type="term" value="P:purine nucleotide biosynthetic process"/>
    <property type="evidence" value="ECO:0007669"/>
    <property type="project" value="TreeGrafter"/>
</dbReference>
<keyword evidence="2" id="KW-0436">Ligase</keyword>
<dbReference type="GO" id="GO:0005737">
    <property type="term" value="C:cytoplasm"/>
    <property type="evidence" value="ECO:0007669"/>
    <property type="project" value="TreeGrafter"/>
</dbReference>
<evidence type="ECO:0000259" key="1">
    <source>
        <dbReference type="Pfam" id="PF02769"/>
    </source>
</evidence>
<dbReference type="InterPro" id="IPR036921">
    <property type="entry name" value="PurM-like_N_sf"/>
</dbReference>
<dbReference type="AlphaFoldDB" id="A0AA43UCW2"/>
<dbReference type="Gene3D" id="3.40.50.880">
    <property type="match status" value="1"/>
</dbReference>
<sequence length="818" mass="89434">IYHPGFEAKRLEVGALISAAPQKNIVREEPASGDKIILLGGRTGRDGLGAAVGSSQIQTEESLEDAGAEVQKGAPAVERKITRLFKNGEATRLIKRCNDFGAGGVAVAVGELTDGLEIELDRVPVKYEGMHGGEIALAESQERMAVVVRDEDVEAFLAFAEEEDVESAVIANVTEDKRMKMYWDGDLIIDLSREFLDSDGAPKQAEAFLSQPEEVFDNGLEDKEWNQDSVEEYMTDLNRANQQAMAEQFDGSIGRASILYPYGGVNRSTQELGMVSKLPVEAGLTTTTSGMAYGYHPDLAEQSPYHGGYYAVIESVSRMVALGFDYKNIRLTFQEYFESLKDDPKRWGKPVLALLGANTAMDGLDLGSIGGKDSMSGTFEDIDVPPTLISFAVAQGKSSQLVSRSFKTSGSQVVLIENALDDKQTIDLDLAKTIYDRIHTLTDTNQLLAASTVGFNGILKELIEMSYGNNIGVDVADDRQSILGQAMMGSFILELAADTDCESLLDGLDYQVLGQTQEKNFSINGNVIDLAEVLEKSKAVFDSVFRNVEKDDYEVTSEKTEIFEEKNAVDQPKALLPVLYGTNGEYDMDFALQAADFDVTQLVVKDSSHQAFESSVQEFIQALAEHHVLAMPNGAVFGNEPGEQGRAWEIIFNRQDVKEAIHQFIADKKLMVGTGSGFATLIRTGLIEHGEITGSTNIHILPNEDGKFISDVYTGQIISNASAFTANPGQDTYTAPVATAYGRLDISEVEDHLKMKGQILSAFDTYHDELNIDALSSPNGLIFGSLSSYERVSEDLFQNITDVHMPEFLTQARNYFKG</sequence>
<gene>
    <name evidence="2" type="ORF">Q4F26_04850</name>
</gene>
<dbReference type="Pfam" id="PF02769">
    <property type="entry name" value="AIRS_C"/>
    <property type="match status" value="1"/>
</dbReference>
<dbReference type="InterPro" id="IPR036676">
    <property type="entry name" value="PurM-like_C_sf"/>
</dbReference>
<feature type="domain" description="PurM-like C-terminal" evidence="1">
    <location>
        <begin position="32"/>
        <end position="183"/>
    </location>
</feature>
<dbReference type="SUPFAM" id="SSF56042">
    <property type="entry name" value="PurM C-terminal domain-like"/>
    <property type="match status" value="2"/>
</dbReference>
<reference evidence="2" key="1">
    <citation type="submission" date="2023-07" db="EMBL/GenBank/DDBJ databases">
        <title>Between Cages and Wild: Unraveling the Impact of Captivity on Animal Microbiomes and Antimicrobial Resistance.</title>
        <authorList>
            <person name="Schmartz G.P."/>
            <person name="Rehner J."/>
            <person name="Schuff M.J."/>
            <person name="Becker S.L."/>
            <person name="Kravczyk M."/>
            <person name="Gurevich A."/>
            <person name="Francke R."/>
            <person name="Mueller R."/>
            <person name="Keller V."/>
            <person name="Keller A."/>
        </authorList>
    </citation>
    <scope>NUCLEOTIDE SEQUENCE</scope>
    <source>
        <strain evidence="2">S39M_St_73</strain>
    </source>
</reference>
<name>A0AA43UCW2_9LACT</name>
<comment type="caution">
    <text evidence="2">The sequence shown here is derived from an EMBL/GenBank/DDBJ whole genome shotgun (WGS) entry which is preliminary data.</text>
</comment>
<evidence type="ECO:0000313" key="2">
    <source>
        <dbReference type="EMBL" id="MDO5457657.1"/>
    </source>
</evidence>
<dbReference type="SUPFAM" id="SSF52317">
    <property type="entry name" value="Class I glutamine amidotransferase-like"/>
    <property type="match status" value="1"/>
</dbReference>
<dbReference type="Pfam" id="PF13507">
    <property type="entry name" value="GATase_5"/>
    <property type="match status" value="1"/>
</dbReference>
<dbReference type="Proteomes" id="UP001171751">
    <property type="component" value="Unassembled WGS sequence"/>
</dbReference>
<dbReference type="SMART" id="SM01211">
    <property type="entry name" value="GATase_5"/>
    <property type="match status" value="1"/>
</dbReference>
<keyword evidence="3" id="KW-1185">Reference proteome</keyword>
<dbReference type="PANTHER" id="PTHR10099:SF1">
    <property type="entry name" value="PHOSPHORIBOSYLFORMYLGLYCINAMIDINE SYNTHASE"/>
    <property type="match status" value="1"/>
</dbReference>
<feature type="non-terminal residue" evidence="2">
    <location>
        <position position="1"/>
    </location>
</feature>
<proteinExistence type="predicted"/>
<organism evidence="2 3">
    <name type="scientific">Atopococcus tabaci</name>
    <dbReference type="NCBI Taxonomy" id="269774"/>
    <lineage>
        <taxon>Bacteria</taxon>
        <taxon>Bacillati</taxon>
        <taxon>Bacillota</taxon>
        <taxon>Bacilli</taxon>
        <taxon>Lactobacillales</taxon>
        <taxon>Carnobacteriaceae</taxon>
        <taxon>Atopococcus</taxon>
    </lineage>
</organism>